<dbReference type="AlphaFoldDB" id="A0A6M3ZVR8"/>
<dbReference type="PANTHER" id="PTHR34219">
    <property type="entry name" value="IRON-REGULATED INNER MEMBRANE PROTEIN-RELATED"/>
    <property type="match status" value="1"/>
</dbReference>
<dbReference type="PANTHER" id="PTHR34219:SF3">
    <property type="entry name" value="BLL7967 PROTEIN"/>
    <property type="match status" value="1"/>
</dbReference>
<dbReference type="PROSITE" id="PS51257">
    <property type="entry name" value="PROKAR_LIPOPROTEIN"/>
    <property type="match status" value="1"/>
</dbReference>
<dbReference type="RefSeq" id="WP_017455553.1">
    <property type="nucleotide sequence ID" value="NZ_CP008956.1"/>
</dbReference>
<dbReference type="EMBL" id="CP008956">
    <property type="protein sequence ID" value="QJQ02461.1"/>
    <property type="molecule type" value="Genomic_DNA"/>
</dbReference>
<keyword evidence="1" id="KW-0812">Transmembrane</keyword>
<proteinExistence type="predicted"/>
<feature type="transmembrane region" description="Helical" evidence="1">
    <location>
        <begin position="347"/>
        <end position="369"/>
    </location>
</feature>
<evidence type="ECO:0000313" key="2">
    <source>
        <dbReference type="EMBL" id="QJQ02461.1"/>
    </source>
</evidence>
<reference evidence="2 3" key="1">
    <citation type="journal article" date="2012" name="J. Bacteriol.">
        <title>Genome sequence of the pathogenic Herbaspirillum seropedicae strain Os34, isolated from rice roots.</title>
        <authorList>
            <person name="Ye W."/>
            <person name="Ye S."/>
            <person name="Liu J."/>
            <person name="Chang S."/>
            <person name="Chen M."/>
            <person name="Zhu B."/>
            <person name="Guo L."/>
            <person name="An Q."/>
        </authorList>
    </citation>
    <scope>NUCLEOTIDE SEQUENCE [LARGE SCALE GENOMIC DNA]</scope>
    <source>
        <strain evidence="2 3">Os34</strain>
    </source>
</reference>
<protein>
    <submittedName>
        <fullName evidence="2">PepSY domain-containing protein</fullName>
    </submittedName>
</protein>
<keyword evidence="1" id="KW-1133">Transmembrane helix</keyword>
<accession>A0A6M3ZVR8</accession>
<evidence type="ECO:0000313" key="3">
    <source>
        <dbReference type="Proteomes" id="UP000501648"/>
    </source>
</evidence>
<name>A0A6M3ZVR8_9BURK</name>
<sequence>MKAFSPARRLRLWSTVHTWSSLACTVFLLLSCLSGLPLVFADDIEALQDSIPDVADPTATADPDLLLQQARQRYPGQVIDFVVRDDDAPYLIIGLRPSADASPASTHRLRFDVRDGALLKEIAASDSGKQDAIALIRQFHATLLGGFAGGILLAGVALLFLIALVSGVVLYAPFARKQPFGTIRRSSVRVRWLDLHNLLGITTVAWTCLVGATGLFNELQRPLFALWSQQNVKGIQSGHDALDKGHAPIPATPLYPLKQAIAHVEAALPGTRVGTILMPGSRLAPPGHYLLWAAGERALTTHMLQPVLVDAYDGHITAIAAMPWYLRVLELSRPLHFGDYGGLPLKLLWAVLDIATIALLSSGLYLWWIRRRRDRNGHRAG</sequence>
<keyword evidence="1" id="KW-0472">Membrane</keyword>
<feature type="transmembrane region" description="Helical" evidence="1">
    <location>
        <begin position="147"/>
        <end position="174"/>
    </location>
</feature>
<organism evidence="2 3">
    <name type="scientific">Herbaspirillum rubrisubalbicans Os34</name>
    <dbReference type="NCBI Taxonomy" id="1235827"/>
    <lineage>
        <taxon>Bacteria</taxon>
        <taxon>Pseudomonadati</taxon>
        <taxon>Pseudomonadota</taxon>
        <taxon>Betaproteobacteria</taxon>
        <taxon>Burkholderiales</taxon>
        <taxon>Oxalobacteraceae</taxon>
        <taxon>Herbaspirillum</taxon>
    </lineage>
</organism>
<feature type="transmembrane region" description="Helical" evidence="1">
    <location>
        <begin position="195"/>
        <end position="216"/>
    </location>
</feature>
<dbReference type="Pfam" id="PF03929">
    <property type="entry name" value="PepSY_TM"/>
    <property type="match status" value="1"/>
</dbReference>
<gene>
    <name evidence="2" type="ORF">C798_20160</name>
</gene>
<dbReference type="Proteomes" id="UP000501648">
    <property type="component" value="Chromosome"/>
</dbReference>
<evidence type="ECO:0000256" key="1">
    <source>
        <dbReference type="SAM" id="Phobius"/>
    </source>
</evidence>
<dbReference type="InterPro" id="IPR005625">
    <property type="entry name" value="PepSY-ass_TM"/>
</dbReference>